<dbReference type="AlphaFoldDB" id="A0A2M7TVW4"/>
<dbReference type="EMBL" id="PFOB01000069">
    <property type="protein sequence ID" value="PIZ61974.1"/>
    <property type="molecule type" value="Genomic_DNA"/>
</dbReference>
<dbReference type="SFLD" id="SFLDG01065">
    <property type="entry name" value="anaerobic_coproporphyrinogen-I"/>
    <property type="match status" value="1"/>
</dbReference>
<feature type="domain" description="Radical SAM core" evidence="2">
    <location>
        <begin position="65"/>
        <end position="299"/>
    </location>
</feature>
<gene>
    <name evidence="3" type="ORF">COY16_05570</name>
</gene>
<dbReference type="InterPro" id="IPR034505">
    <property type="entry name" value="Coproporphyrinogen-III_oxidase"/>
</dbReference>
<dbReference type="InterPro" id="IPR023404">
    <property type="entry name" value="rSAM_horseshoe"/>
</dbReference>
<dbReference type="InterPro" id="IPR006638">
    <property type="entry name" value="Elp3/MiaA/NifB-like_rSAM"/>
</dbReference>
<dbReference type="GO" id="GO:0051539">
    <property type="term" value="F:4 iron, 4 sulfur cluster binding"/>
    <property type="evidence" value="ECO:0007669"/>
    <property type="project" value="InterPro"/>
</dbReference>
<dbReference type="PROSITE" id="PS51918">
    <property type="entry name" value="RADICAL_SAM"/>
    <property type="match status" value="1"/>
</dbReference>
<sequence>MSEYIGAPSELAQRAQAKLDTLPLNMLQEAGISRDRSTYFLNIAYPSMQAMPEANPSQVLRETETRNGQCVALYMHVPFCTAECYYCHYYKLFRKPPEVVDSYLDTVRQELQMQSQRFGGLEAASVYVGGGTPSYMSAGQIDRFFQSIHENVSVQGDAEISFEMHPESVTDDRLAVLQAHGVNRINIGIESFSDELLRSENRRHTAEEARAAYNRAVSAGFRNVNLDLIYGLKGQTVPMWEESLQAVSDLQPASATMYYLRLKRGTPEYQLWKRHPETFPTDDELLLMHAMNFEHMEGDQGYVQNPVDWFIRDPKYFHTYQDHNWRRSDETQLLGIGPSAYSYVGGWQYYNKNDTDQWQQEVSAGNLPIWKGECLTGDEPMRRTVMLGMKMGMDRSSFAQTYRTDVIEAFPETWDRLHQLGLVDISSDAVDLTYTGKLFADEVGQQFYSDQMKGRMEAIDPELVSTTWPQFNQ</sequence>
<accession>A0A2M7TVW4</accession>
<dbReference type="Proteomes" id="UP000228503">
    <property type="component" value="Unassembled WGS sequence"/>
</dbReference>
<dbReference type="InterPro" id="IPR004559">
    <property type="entry name" value="HemW-like"/>
</dbReference>
<dbReference type="InterPro" id="IPR007197">
    <property type="entry name" value="rSAM"/>
</dbReference>
<dbReference type="PANTHER" id="PTHR13932">
    <property type="entry name" value="COPROPORPHYRINIGEN III OXIDASE"/>
    <property type="match status" value="1"/>
</dbReference>
<dbReference type="GO" id="GO:0006779">
    <property type="term" value="P:porphyrin-containing compound biosynthetic process"/>
    <property type="evidence" value="ECO:0007669"/>
    <property type="project" value="InterPro"/>
</dbReference>
<dbReference type="SMART" id="SM00729">
    <property type="entry name" value="Elp3"/>
    <property type="match status" value="1"/>
</dbReference>
<dbReference type="SUPFAM" id="SSF102114">
    <property type="entry name" value="Radical SAM enzymes"/>
    <property type="match status" value="1"/>
</dbReference>
<evidence type="ECO:0000313" key="3">
    <source>
        <dbReference type="EMBL" id="PIZ61974.1"/>
    </source>
</evidence>
<dbReference type="Pfam" id="PF04055">
    <property type="entry name" value="Radical_SAM"/>
    <property type="match status" value="1"/>
</dbReference>
<dbReference type="CDD" id="cd01335">
    <property type="entry name" value="Radical_SAM"/>
    <property type="match status" value="1"/>
</dbReference>
<organism evidence="3 4">
    <name type="scientific">Candidatus Roizmanbacteria bacterium CG_4_10_14_0_2_um_filter_39_13</name>
    <dbReference type="NCBI Taxonomy" id="1974825"/>
    <lineage>
        <taxon>Bacteria</taxon>
        <taxon>Candidatus Roizmaniibacteriota</taxon>
    </lineage>
</organism>
<dbReference type="Gene3D" id="3.80.30.20">
    <property type="entry name" value="tm_1862 like domain"/>
    <property type="match status" value="1"/>
</dbReference>
<name>A0A2M7TVW4_9BACT</name>
<dbReference type="SFLD" id="SFLDG01082">
    <property type="entry name" value="B12-binding_domain_containing"/>
    <property type="match status" value="1"/>
</dbReference>
<dbReference type="InterPro" id="IPR058240">
    <property type="entry name" value="rSAM_sf"/>
</dbReference>
<dbReference type="SFLD" id="SFLDS00029">
    <property type="entry name" value="Radical_SAM"/>
    <property type="match status" value="1"/>
</dbReference>
<dbReference type="PANTHER" id="PTHR13932:SF5">
    <property type="entry name" value="RADICAL S-ADENOSYL METHIONINE DOMAIN-CONTAINING PROTEIN 1, MITOCHONDRIAL"/>
    <property type="match status" value="1"/>
</dbReference>
<dbReference type="SFLD" id="SFLDF00562">
    <property type="entry name" value="HemN-like__clustered_with_heat"/>
    <property type="match status" value="1"/>
</dbReference>
<dbReference type="GO" id="GO:0004109">
    <property type="term" value="F:coproporphyrinogen oxidase activity"/>
    <property type="evidence" value="ECO:0007669"/>
    <property type="project" value="InterPro"/>
</dbReference>
<reference evidence="4" key="1">
    <citation type="submission" date="2017-09" db="EMBL/GenBank/DDBJ databases">
        <title>Depth-based differentiation of microbial function through sediment-hosted aquifers and enrichment of novel symbionts in the deep terrestrial subsurface.</title>
        <authorList>
            <person name="Probst A.J."/>
            <person name="Ladd B."/>
            <person name="Jarett J.K."/>
            <person name="Geller-Mcgrath D.E."/>
            <person name="Sieber C.M.K."/>
            <person name="Emerson J.B."/>
            <person name="Anantharaman K."/>
            <person name="Thomas B.C."/>
            <person name="Malmstrom R."/>
            <person name="Stieglmeier M."/>
            <person name="Klingl A."/>
            <person name="Woyke T."/>
            <person name="Ryan C.M."/>
            <person name="Banfield J.F."/>
        </authorList>
    </citation>
    <scope>NUCLEOTIDE SEQUENCE [LARGE SCALE GENOMIC DNA]</scope>
</reference>
<dbReference type="GO" id="GO:0005737">
    <property type="term" value="C:cytoplasm"/>
    <property type="evidence" value="ECO:0007669"/>
    <property type="project" value="InterPro"/>
</dbReference>
<comment type="caution">
    <text evidence="3">The sequence shown here is derived from an EMBL/GenBank/DDBJ whole genome shotgun (WGS) entry which is preliminary data.</text>
</comment>
<evidence type="ECO:0000259" key="2">
    <source>
        <dbReference type="PROSITE" id="PS51918"/>
    </source>
</evidence>
<proteinExistence type="inferred from homology"/>
<comment type="similarity">
    <text evidence="1">Belongs to the anaerobic coproporphyrinogen-III oxidase family. HemW subfamily.</text>
</comment>
<evidence type="ECO:0000256" key="1">
    <source>
        <dbReference type="ARBA" id="ARBA00006100"/>
    </source>
</evidence>
<evidence type="ECO:0000313" key="4">
    <source>
        <dbReference type="Proteomes" id="UP000228503"/>
    </source>
</evidence>
<protein>
    <recommendedName>
        <fullName evidence="2">Radical SAM core domain-containing protein</fullName>
    </recommendedName>
</protein>